<feature type="compositionally biased region" description="Pro residues" evidence="12">
    <location>
        <begin position="227"/>
        <end position="239"/>
    </location>
</feature>
<dbReference type="STRING" id="106004.A0A1Y2G1J8"/>
<evidence type="ECO:0000256" key="7">
    <source>
        <dbReference type="ARBA" id="ARBA00023098"/>
    </source>
</evidence>
<evidence type="ECO:0000256" key="8">
    <source>
        <dbReference type="ARBA" id="ARBA00023136"/>
    </source>
</evidence>
<keyword evidence="8 13" id="KW-0472">Membrane</keyword>
<dbReference type="GO" id="GO:0006629">
    <property type="term" value="P:lipid metabolic process"/>
    <property type="evidence" value="ECO:0007669"/>
    <property type="project" value="UniProtKB-KW"/>
</dbReference>
<keyword evidence="4" id="KW-0963">Cytoplasm</keyword>
<organism evidence="14 15">
    <name type="scientific">Leucosporidium creatinivorum</name>
    <dbReference type="NCBI Taxonomy" id="106004"/>
    <lineage>
        <taxon>Eukaryota</taxon>
        <taxon>Fungi</taxon>
        <taxon>Dikarya</taxon>
        <taxon>Basidiomycota</taxon>
        <taxon>Pucciniomycotina</taxon>
        <taxon>Microbotryomycetes</taxon>
        <taxon>Leucosporidiales</taxon>
        <taxon>Leucosporidium</taxon>
    </lineage>
</organism>
<protein>
    <recommendedName>
        <fullName evidence="10">Transmembrane protein 188</fullName>
    </recommendedName>
</protein>
<evidence type="ECO:0000256" key="5">
    <source>
        <dbReference type="ARBA" id="ARBA00022692"/>
    </source>
</evidence>
<keyword evidence="6 13" id="KW-1133">Transmembrane helix</keyword>
<feature type="compositionally biased region" description="Gly residues" evidence="12">
    <location>
        <begin position="303"/>
        <end position="312"/>
    </location>
</feature>
<dbReference type="InParanoid" id="A0A1Y2G1J8"/>
<dbReference type="InterPro" id="IPR019168">
    <property type="entry name" value="NEP1-R1"/>
</dbReference>
<evidence type="ECO:0000256" key="9">
    <source>
        <dbReference type="ARBA" id="ARBA00023242"/>
    </source>
</evidence>
<reference evidence="14 15" key="1">
    <citation type="submission" date="2016-07" db="EMBL/GenBank/DDBJ databases">
        <title>Pervasive Adenine N6-methylation of Active Genes in Fungi.</title>
        <authorList>
            <consortium name="DOE Joint Genome Institute"/>
            <person name="Mondo S.J."/>
            <person name="Dannebaum R.O."/>
            <person name="Kuo R.C."/>
            <person name="Labutti K."/>
            <person name="Haridas S."/>
            <person name="Kuo A."/>
            <person name="Salamov A."/>
            <person name="Ahrendt S.R."/>
            <person name="Lipzen A."/>
            <person name="Sullivan W."/>
            <person name="Andreopoulos W.B."/>
            <person name="Clum A."/>
            <person name="Lindquist E."/>
            <person name="Daum C."/>
            <person name="Ramamoorthy G.K."/>
            <person name="Gryganskyi A."/>
            <person name="Culley D."/>
            <person name="Magnuson J.K."/>
            <person name="James T.Y."/>
            <person name="O'Malley M.A."/>
            <person name="Stajich J.E."/>
            <person name="Spatafora J.W."/>
            <person name="Visel A."/>
            <person name="Grigoriev I.V."/>
        </authorList>
    </citation>
    <scope>NUCLEOTIDE SEQUENCE [LARGE SCALE GENOMIC DNA]</scope>
    <source>
        <strain evidence="14 15">62-1032</strain>
    </source>
</reference>
<dbReference type="GO" id="GO:0005737">
    <property type="term" value="C:cytoplasm"/>
    <property type="evidence" value="ECO:0007669"/>
    <property type="project" value="UniProtKB-SubCell"/>
</dbReference>
<dbReference type="EMBL" id="MCGR01000006">
    <property type="protein sequence ID" value="ORY89401.1"/>
    <property type="molecule type" value="Genomic_DNA"/>
</dbReference>
<evidence type="ECO:0000256" key="2">
    <source>
        <dbReference type="ARBA" id="ARBA00004496"/>
    </source>
</evidence>
<evidence type="ECO:0000256" key="4">
    <source>
        <dbReference type="ARBA" id="ARBA00022490"/>
    </source>
</evidence>
<accession>A0A1Y2G1J8</accession>
<keyword evidence="15" id="KW-1185">Reference proteome</keyword>
<dbReference type="OrthoDB" id="5599171at2759"/>
<evidence type="ECO:0000256" key="12">
    <source>
        <dbReference type="SAM" id="MobiDB-lite"/>
    </source>
</evidence>
<evidence type="ECO:0000313" key="14">
    <source>
        <dbReference type="EMBL" id="ORY89401.1"/>
    </source>
</evidence>
<evidence type="ECO:0000256" key="1">
    <source>
        <dbReference type="ARBA" id="ARBA00004232"/>
    </source>
</evidence>
<dbReference type="AlphaFoldDB" id="A0A1Y2G1J8"/>
<feature type="compositionally biased region" description="Low complexity" evidence="12">
    <location>
        <begin position="217"/>
        <end position="226"/>
    </location>
</feature>
<feature type="transmembrane region" description="Helical" evidence="13">
    <location>
        <begin position="90"/>
        <end position="112"/>
    </location>
</feature>
<comment type="caution">
    <text evidence="14">The sequence shown here is derived from an EMBL/GenBank/DDBJ whole genome shotgun (WGS) entry which is preliminary data.</text>
</comment>
<keyword evidence="7" id="KW-0443">Lipid metabolism</keyword>
<comment type="similarity">
    <text evidence="3">Belongs to the CNEP1R1 family.</text>
</comment>
<dbReference type="PANTHER" id="PTHR20996">
    <property type="entry name" value="NUCLEAR ENVELOPE PHOSPHATASE-REGULATORY SUBUNIT 1"/>
    <property type="match status" value="1"/>
</dbReference>
<evidence type="ECO:0000313" key="15">
    <source>
        <dbReference type="Proteomes" id="UP000193467"/>
    </source>
</evidence>
<evidence type="ECO:0000256" key="6">
    <source>
        <dbReference type="ARBA" id="ARBA00022989"/>
    </source>
</evidence>
<dbReference type="InterPro" id="IPR005605">
    <property type="entry name" value="Spo7"/>
</dbReference>
<feature type="compositionally biased region" description="Low complexity" evidence="12">
    <location>
        <begin position="184"/>
        <end position="206"/>
    </location>
</feature>
<dbReference type="GO" id="GO:0031965">
    <property type="term" value="C:nuclear membrane"/>
    <property type="evidence" value="ECO:0007669"/>
    <property type="project" value="UniProtKB-SubCell"/>
</dbReference>
<comment type="subcellular location">
    <subcellularLocation>
        <location evidence="2">Cytoplasm</location>
    </subcellularLocation>
    <subcellularLocation>
        <location evidence="1">Nucleus membrane</location>
        <topology evidence="1">Multi-pass membrane protein</topology>
    </subcellularLocation>
</comment>
<feature type="region of interest" description="Disordered" evidence="12">
    <location>
        <begin position="184"/>
        <end position="241"/>
    </location>
</feature>
<evidence type="ECO:0000256" key="11">
    <source>
        <dbReference type="SAM" id="Coils"/>
    </source>
</evidence>
<feature type="region of interest" description="Disordered" evidence="12">
    <location>
        <begin position="1"/>
        <end position="27"/>
    </location>
</feature>
<name>A0A1Y2G1J8_9BASI</name>
<feature type="coiled-coil region" evidence="11">
    <location>
        <begin position="64"/>
        <end position="91"/>
    </location>
</feature>
<feature type="region of interest" description="Disordered" evidence="12">
    <location>
        <begin position="283"/>
        <end position="325"/>
    </location>
</feature>
<sequence length="415" mass="45934">MHRSKVESETSNDVGAAQGATRTSPSPLSLRRLTASQLFLKLAPRTRPAARGDSFSPPANLSSYKDLLIFEERLKQNAERLQKQRRKYEAFLISLIIFIVYLGYTVLILPSIYSLVHYGNVALLLVSLVTLGLFFATGMYSEKIAYAYKFVPQANRALRPLNIYLNTRHRSRFSFLNFFRFTSTPSSPAVTSTSRSTSPNRNTTSTIATPAPGTDIPAAAPSAELPLPRPIPPSPPSAPLAPFALHQSRALHLHPHQTQLSLEHHPLPPPLRPSLEESWWKWGKKGESGRGSSGSEKENNGASVGGGGGRNAEGGPAQQEGASRHRGSLPLFARLIARPSLPPPPLRPSLPQPAAEHLHQLPTRYRHLVGRLEVGGAEKEQEGEEGFAPRALVLCLRRWMRDDREAWWLILYRLE</sequence>
<feature type="transmembrane region" description="Helical" evidence="13">
    <location>
        <begin position="118"/>
        <end position="140"/>
    </location>
</feature>
<keyword evidence="5 13" id="KW-0812">Transmembrane</keyword>
<gene>
    <name evidence="14" type="ORF">BCR35DRAFT_176162</name>
</gene>
<dbReference type="GO" id="GO:0071595">
    <property type="term" value="C:Nem1-Spo7 phosphatase complex"/>
    <property type="evidence" value="ECO:0007669"/>
    <property type="project" value="InterPro"/>
</dbReference>
<proteinExistence type="inferred from homology"/>
<evidence type="ECO:0000256" key="13">
    <source>
        <dbReference type="SAM" id="Phobius"/>
    </source>
</evidence>
<dbReference type="GO" id="GO:0019888">
    <property type="term" value="F:protein phosphatase regulator activity"/>
    <property type="evidence" value="ECO:0007669"/>
    <property type="project" value="InterPro"/>
</dbReference>
<evidence type="ECO:0000256" key="10">
    <source>
        <dbReference type="ARBA" id="ARBA00030458"/>
    </source>
</evidence>
<evidence type="ECO:0000256" key="3">
    <source>
        <dbReference type="ARBA" id="ARBA00010998"/>
    </source>
</evidence>
<dbReference type="Proteomes" id="UP000193467">
    <property type="component" value="Unassembled WGS sequence"/>
</dbReference>
<keyword evidence="11" id="KW-0175">Coiled coil</keyword>
<dbReference type="Pfam" id="PF03907">
    <property type="entry name" value="Spo7"/>
    <property type="match status" value="1"/>
</dbReference>
<dbReference type="PANTHER" id="PTHR20996:SF1">
    <property type="entry name" value="NUCLEAR ENVELOPE PHOSPHATASE-REGULATORY SUBUNIT 1"/>
    <property type="match status" value="1"/>
</dbReference>
<keyword evidence="9" id="KW-0539">Nucleus</keyword>